<dbReference type="PaxDb" id="4113-PGSC0003DMT400084814"/>
<organism evidence="2 3">
    <name type="scientific">Solanum tuberosum</name>
    <name type="common">Potato</name>
    <dbReference type="NCBI Taxonomy" id="4113"/>
    <lineage>
        <taxon>Eukaryota</taxon>
        <taxon>Viridiplantae</taxon>
        <taxon>Streptophyta</taxon>
        <taxon>Embryophyta</taxon>
        <taxon>Tracheophyta</taxon>
        <taxon>Spermatophyta</taxon>
        <taxon>Magnoliopsida</taxon>
        <taxon>eudicotyledons</taxon>
        <taxon>Gunneridae</taxon>
        <taxon>Pentapetalae</taxon>
        <taxon>asterids</taxon>
        <taxon>lamiids</taxon>
        <taxon>Solanales</taxon>
        <taxon>Solanaceae</taxon>
        <taxon>Solanoideae</taxon>
        <taxon>Solaneae</taxon>
        <taxon>Solanum</taxon>
    </lineage>
</organism>
<dbReference type="Gramene" id="PGSC0003DMT400084814">
    <property type="protein sequence ID" value="PGSC0003DMT400084814"/>
    <property type="gene ID" value="PGSC0003DMG400034385"/>
</dbReference>
<proteinExistence type="predicted"/>
<feature type="compositionally biased region" description="Low complexity" evidence="1">
    <location>
        <begin position="87"/>
        <end position="102"/>
    </location>
</feature>
<dbReference type="EnsemblPlants" id="PGSC0003DMT400084814">
    <property type="protein sequence ID" value="PGSC0003DMT400084814"/>
    <property type="gene ID" value="PGSC0003DMG400034385"/>
</dbReference>
<reference evidence="3" key="1">
    <citation type="journal article" date="2011" name="Nature">
        <title>Genome sequence and analysis of the tuber crop potato.</title>
        <authorList>
            <consortium name="The Potato Genome Sequencing Consortium"/>
        </authorList>
    </citation>
    <scope>NUCLEOTIDE SEQUENCE [LARGE SCALE GENOMIC DNA]</scope>
    <source>
        <strain evidence="3">cv. DM1-3 516 R44</strain>
    </source>
</reference>
<dbReference type="Proteomes" id="UP000011115">
    <property type="component" value="Unassembled WGS sequence"/>
</dbReference>
<feature type="compositionally biased region" description="Basic and acidic residues" evidence="1">
    <location>
        <begin position="22"/>
        <end position="34"/>
    </location>
</feature>
<name>M1D841_SOLTU</name>
<protein>
    <submittedName>
        <fullName evidence="2">Integrase core domain containing protein</fullName>
    </submittedName>
</protein>
<dbReference type="InParanoid" id="M1D841"/>
<feature type="compositionally biased region" description="Low complexity" evidence="1">
    <location>
        <begin position="37"/>
        <end position="50"/>
    </location>
</feature>
<feature type="region of interest" description="Disordered" evidence="1">
    <location>
        <begin position="86"/>
        <end position="128"/>
    </location>
</feature>
<evidence type="ECO:0000313" key="3">
    <source>
        <dbReference type="Proteomes" id="UP000011115"/>
    </source>
</evidence>
<feature type="region of interest" description="Disordered" evidence="1">
    <location>
        <begin position="1"/>
        <end position="61"/>
    </location>
</feature>
<dbReference type="HOGENOM" id="CLU_028647_2_0_1"/>
<sequence length="304" mass="34103">MAPKKAIAVKGRSKSTAPTYRLIDEDTDATKDTEYVPPTRRTSPTIPRSTQNQSKKVVPKVVTASESVEKDTLIGSATGSTFGSEFTSAAGSASGSTTGSSSHGRAALSDEAASSEKVPMPQNNDPAPVAEELNRLCVEGQWKIYRDAKMLNEKEKLAHLIIEERRVVTGILHTVPDIHRLFQHHKCEWMGKELGTYSEEIVREFYTSYAATLRGSIQRNANPRAQTPLKKTLVRWFSVDISEITIYRFFYGPGHTWALNTTKFEYRWDIVWGGEFQRSAKKKEIVLRWFARYIATDGVRVGQL</sequence>
<evidence type="ECO:0000256" key="1">
    <source>
        <dbReference type="SAM" id="MobiDB-lite"/>
    </source>
</evidence>
<keyword evidence="3" id="KW-1185">Reference proteome</keyword>
<reference evidence="2" key="2">
    <citation type="submission" date="2015-06" db="UniProtKB">
        <authorList>
            <consortium name="EnsemblPlants"/>
        </authorList>
    </citation>
    <scope>IDENTIFICATION</scope>
    <source>
        <strain evidence="2">DM1-3 516 R44</strain>
    </source>
</reference>
<evidence type="ECO:0000313" key="2">
    <source>
        <dbReference type="EnsemblPlants" id="PGSC0003DMT400084814"/>
    </source>
</evidence>
<accession>M1D841</accession>
<dbReference type="AlphaFoldDB" id="M1D841"/>